<dbReference type="Proteomes" id="UP000018050">
    <property type="component" value="Unassembled WGS sequence"/>
</dbReference>
<dbReference type="SUPFAM" id="SSF50129">
    <property type="entry name" value="GroES-like"/>
    <property type="match status" value="2"/>
</dbReference>
<evidence type="ECO:0000256" key="5">
    <source>
        <dbReference type="ARBA" id="ARBA00079398"/>
    </source>
</evidence>
<evidence type="ECO:0000256" key="2">
    <source>
        <dbReference type="ARBA" id="ARBA00023186"/>
    </source>
</evidence>
<evidence type="ECO:0000313" key="8">
    <source>
        <dbReference type="EMBL" id="CDI77882.1"/>
    </source>
</evidence>
<evidence type="ECO:0000256" key="7">
    <source>
        <dbReference type="SAM" id="MobiDB-lite"/>
    </source>
</evidence>
<dbReference type="InterPro" id="IPR037124">
    <property type="entry name" value="Chaperonin_GroES_sf"/>
</dbReference>
<dbReference type="GO" id="GO:0046872">
    <property type="term" value="F:metal ion binding"/>
    <property type="evidence" value="ECO:0007669"/>
    <property type="project" value="TreeGrafter"/>
</dbReference>
<sequence>MHQRQQQQRGPSAAIQVAANTAALASSSSSNHSLDGEPLSGPLQPLRGMVLLQKVGVEQKTKGGLLLPTDARQEKALGRVIATGPGQLDSETGKRITCEVKEGDVVVYTKHTGETLKYDGADCVLLSSEELLAKVADPEALQPSDVQPLGDTVFVRVLKPSDKSAGGLLLVPQQQQRLLQQAEVVAVGSGKMTPQQTRMPVEVSVGDKVVYSSYLEESSQLKIGEQIYAFVRASDIAAKW</sequence>
<dbReference type="GO" id="GO:0051087">
    <property type="term" value="F:protein-folding chaperone binding"/>
    <property type="evidence" value="ECO:0007669"/>
    <property type="project" value="TreeGrafter"/>
</dbReference>
<keyword evidence="9" id="KW-1185">Reference proteome</keyword>
<dbReference type="PANTHER" id="PTHR10772:SF58">
    <property type="entry name" value="CO-CHAPERONIN GROES"/>
    <property type="match status" value="1"/>
</dbReference>
<evidence type="ECO:0000313" key="9">
    <source>
        <dbReference type="Proteomes" id="UP000018050"/>
    </source>
</evidence>
<dbReference type="RefSeq" id="XP_013251823.1">
    <property type="nucleotide sequence ID" value="XM_013396369.1"/>
</dbReference>
<gene>
    <name evidence="8" type="ORF">EAH_00027810</name>
</gene>
<dbReference type="Pfam" id="PF00166">
    <property type="entry name" value="Cpn10"/>
    <property type="match status" value="2"/>
</dbReference>
<feature type="compositionally biased region" description="Polar residues" evidence="7">
    <location>
        <begin position="1"/>
        <end position="10"/>
    </location>
</feature>
<protein>
    <recommendedName>
        <fullName evidence="4">20 kDa chaperonin, chloroplastic</fullName>
    </recommendedName>
    <alternativeName>
        <fullName evidence="3">Chaperonin 10</fullName>
    </alternativeName>
    <alternativeName>
        <fullName evidence="5">Protein Cpn21</fullName>
    </alternativeName>
</protein>
<dbReference type="InterPro" id="IPR020818">
    <property type="entry name" value="Chaperonin_GroES"/>
</dbReference>
<evidence type="ECO:0000256" key="4">
    <source>
        <dbReference type="ARBA" id="ARBA00073031"/>
    </source>
</evidence>
<comment type="similarity">
    <text evidence="1 6">Belongs to the GroES chaperonin family.</text>
</comment>
<dbReference type="FunFam" id="2.30.33.40:FF:000001">
    <property type="entry name" value="10 kDa chaperonin"/>
    <property type="match status" value="1"/>
</dbReference>
<name>U6GEB2_EIMAC</name>
<dbReference type="Gene3D" id="2.30.33.40">
    <property type="entry name" value="GroES chaperonin"/>
    <property type="match status" value="2"/>
</dbReference>
<dbReference type="EMBL" id="HG670759">
    <property type="protein sequence ID" value="CDI77882.1"/>
    <property type="molecule type" value="Genomic_DNA"/>
</dbReference>
<dbReference type="GO" id="GO:0051082">
    <property type="term" value="F:unfolded protein binding"/>
    <property type="evidence" value="ECO:0007669"/>
    <property type="project" value="TreeGrafter"/>
</dbReference>
<dbReference type="PRINTS" id="PR00297">
    <property type="entry name" value="CHAPERONIN10"/>
</dbReference>
<dbReference type="GeneID" id="25270851"/>
<reference evidence="8" key="2">
    <citation type="submission" date="2013-10" db="EMBL/GenBank/DDBJ databases">
        <authorList>
            <person name="Aslett M."/>
        </authorList>
    </citation>
    <scope>NUCLEOTIDE SEQUENCE</scope>
    <source>
        <strain evidence="8">Houghton</strain>
    </source>
</reference>
<feature type="compositionally biased region" description="Low complexity" evidence="7">
    <location>
        <begin position="18"/>
        <end position="33"/>
    </location>
</feature>
<dbReference type="OrthoDB" id="184876at2759"/>
<organism evidence="8 9">
    <name type="scientific">Eimeria acervulina</name>
    <name type="common">Coccidian parasite</name>
    <dbReference type="NCBI Taxonomy" id="5801"/>
    <lineage>
        <taxon>Eukaryota</taxon>
        <taxon>Sar</taxon>
        <taxon>Alveolata</taxon>
        <taxon>Apicomplexa</taxon>
        <taxon>Conoidasida</taxon>
        <taxon>Coccidia</taxon>
        <taxon>Eucoccidiorida</taxon>
        <taxon>Eimeriorina</taxon>
        <taxon>Eimeriidae</taxon>
        <taxon>Eimeria</taxon>
    </lineage>
</organism>
<keyword evidence="2 6" id="KW-0143">Chaperone</keyword>
<dbReference type="SMART" id="SM00883">
    <property type="entry name" value="Cpn10"/>
    <property type="match status" value="2"/>
</dbReference>
<evidence type="ECO:0000256" key="1">
    <source>
        <dbReference type="ARBA" id="ARBA00006975"/>
    </source>
</evidence>
<dbReference type="PANTHER" id="PTHR10772">
    <property type="entry name" value="10 KDA HEAT SHOCK PROTEIN"/>
    <property type="match status" value="1"/>
</dbReference>
<accession>U6GEB2</accession>
<evidence type="ECO:0000256" key="6">
    <source>
        <dbReference type="RuleBase" id="RU003479"/>
    </source>
</evidence>
<feature type="region of interest" description="Disordered" evidence="7">
    <location>
        <begin position="1"/>
        <end position="41"/>
    </location>
</feature>
<dbReference type="CDD" id="cd00320">
    <property type="entry name" value="cpn10"/>
    <property type="match status" value="2"/>
</dbReference>
<dbReference type="VEuPathDB" id="ToxoDB:EAH_00027810"/>
<dbReference type="InterPro" id="IPR011032">
    <property type="entry name" value="GroES-like_sf"/>
</dbReference>
<dbReference type="GO" id="GO:0005524">
    <property type="term" value="F:ATP binding"/>
    <property type="evidence" value="ECO:0007669"/>
    <property type="project" value="InterPro"/>
</dbReference>
<dbReference type="AlphaFoldDB" id="U6GEB2"/>
<evidence type="ECO:0000256" key="3">
    <source>
        <dbReference type="ARBA" id="ARBA00031971"/>
    </source>
</evidence>
<dbReference type="GO" id="GO:0044183">
    <property type="term" value="F:protein folding chaperone"/>
    <property type="evidence" value="ECO:0007669"/>
    <property type="project" value="InterPro"/>
</dbReference>
<reference evidence="8" key="1">
    <citation type="submission" date="2013-10" db="EMBL/GenBank/DDBJ databases">
        <title>Genomic analysis of the causative agents of coccidiosis in chickens.</title>
        <authorList>
            <person name="Reid A.J."/>
            <person name="Blake D."/>
            <person name="Billington K."/>
            <person name="Browne H."/>
            <person name="Dunn M."/>
            <person name="Hung S."/>
            <person name="Kawahara F."/>
            <person name="Miranda-Saavedra D."/>
            <person name="Mourier T."/>
            <person name="Nagra H."/>
            <person name="Otto T.D."/>
            <person name="Rawlings N."/>
            <person name="Sanchez A."/>
            <person name="Sanders M."/>
            <person name="Subramaniam C."/>
            <person name="Tay Y."/>
            <person name="Dear P."/>
            <person name="Doerig C."/>
            <person name="Gruber A."/>
            <person name="Parkinson J."/>
            <person name="Shirley M."/>
            <person name="Wan K.L."/>
            <person name="Berriman M."/>
            <person name="Tomley F."/>
            <person name="Pain A."/>
        </authorList>
    </citation>
    <scope>NUCLEOTIDE SEQUENCE</scope>
    <source>
        <strain evidence="8">Houghton</strain>
    </source>
</reference>
<dbReference type="OMA" id="DIRVNDY"/>
<proteinExistence type="inferred from homology"/>